<dbReference type="PIRSF" id="PIRSF006648">
    <property type="entry name" value="DrrB"/>
    <property type="match status" value="1"/>
</dbReference>
<organism evidence="7 8">
    <name type="scientific">Pyrobaculum calidifontis (strain DSM 21063 / JCM 11548 / VA1)</name>
    <dbReference type="NCBI Taxonomy" id="410359"/>
    <lineage>
        <taxon>Archaea</taxon>
        <taxon>Thermoproteota</taxon>
        <taxon>Thermoprotei</taxon>
        <taxon>Thermoproteales</taxon>
        <taxon>Thermoproteaceae</taxon>
        <taxon>Pyrobaculum</taxon>
    </lineage>
</organism>
<keyword evidence="8" id="KW-1185">Reference proteome</keyword>
<name>A3MSQ0_PYRCJ</name>
<dbReference type="OrthoDB" id="147058at2157"/>
<accession>A3MSQ0</accession>
<evidence type="ECO:0000256" key="2">
    <source>
        <dbReference type="ARBA" id="ARBA00022692"/>
    </source>
</evidence>
<comment type="subcellular location">
    <subcellularLocation>
        <location evidence="1">Membrane</location>
        <topology evidence="1">Multi-pass membrane protein</topology>
    </subcellularLocation>
</comment>
<keyword evidence="3 5" id="KW-1133">Transmembrane helix</keyword>
<feature type="domain" description="ABC transmembrane type-2" evidence="6">
    <location>
        <begin position="21"/>
        <end position="252"/>
    </location>
</feature>
<evidence type="ECO:0000256" key="3">
    <source>
        <dbReference type="ARBA" id="ARBA00022989"/>
    </source>
</evidence>
<protein>
    <submittedName>
        <fullName evidence="7">ABC-2 type transporter</fullName>
    </submittedName>
</protein>
<dbReference type="STRING" id="410359.Pcal_0230"/>
<feature type="transmembrane region" description="Helical" evidence="5">
    <location>
        <begin position="21"/>
        <end position="38"/>
    </location>
</feature>
<feature type="transmembrane region" description="Helical" evidence="5">
    <location>
        <begin position="116"/>
        <end position="136"/>
    </location>
</feature>
<reference evidence="7" key="1">
    <citation type="submission" date="2007-02" db="EMBL/GenBank/DDBJ databases">
        <title>Complete sequence of Pyrobaculum calidifontis JCM 11548.</title>
        <authorList>
            <consortium name="US DOE Joint Genome Institute"/>
            <person name="Copeland A."/>
            <person name="Lucas S."/>
            <person name="Lapidus A."/>
            <person name="Barry K."/>
            <person name="Glavina del Rio T."/>
            <person name="Dalin E."/>
            <person name="Tice H."/>
            <person name="Pitluck S."/>
            <person name="Chain P."/>
            <person name="Malfatti S."/>
            <person name="Shin M."/>
            <person name="Vergez L."/>
            <person name="Schmutz J."/>
            <person name="Larimer F."/>
            <person name="Land M."/>
            <person name="Hauser L."/>
            <person name="Kyrpides N."/>
            <person name="Mikhailova N."/>
            <person name="Cozen A.E."/>
            <person name="Fitz-Gibbon S.T."/>
            <person name="House C.H."/>
            <person name="Saltikov C."/>
            <person name="Lowe T.M."/>
            <person name="Richardson P."/>
        </authorList>
    </citation>
    <scope>NUCLEOTIDE SEQUENCE [LARGE SCALE GENOMIC DNA]</scope>
    <source>
        <strain evidence="7">JCM 11548</strain>
    </source>
</reference>
<dbReference type="GO" id="GO:0043190">
    <property type="term" value="C:ATP-binding cassette (ABC) transporter complex"/>
    <property type="evidence" value="ECO:0007669"/>
    <property type="project" value="InterPro"/>
</dbReference>
<dbReference type="AlphaFoldDB" id="A3MSQ0"/>
<dbReference type="PANTHER" id="PTHR43229">
    <property type="entry name" value="NODULATION PROTEIN J"/>
    <property type="match status" value="1"/>
</dbReference>
<dbReference type="InterPro" id="IPR047817">
    <property type="entry name" value="ABC2_TM_bact-type"/>
</dbReference>
<evidence type="ECO:0000256" key="4">
    <source>
        <dbReference type="ARBA" id="ARBA00023136"/>
    </source>
</evidence>
<proteinExistence type="predicted"/>
<evidence type="ECO:0000313" key="7">
    <source>
        <dbReference type="EMBL" id="ABO07667.1"/>
    </source>
</evidence>
<dbReference type="Proteomes" id="UP000001431">
    <property type="component" value="Chromosome"/>
</dbReference>
<dbReference type="eggNOG" id="arCOG01467">
    <property type="taxonomic scope" value="Archaea"/>
</dbReference>
<sequence length="256" mass="27623">MIGEVYALYKREVLKLVRSRYMWIMIVAQPLMWILFFGNSLAGMPSAFLRQYFGVDNYLAYMLPGMISILMMSTGMFASMSLVFDKRVGYLKRILVTPTPKAAIHLAKALGAVTRGLLAAPVILLLGAVLGVQYTVNAIALAEWLVALVAAGVGFASLFTALTANTADVQAPGVVMNFITMPLMFTSTALFPRQFFPTWLQAISDANPLTYLTEIGRSALVYGAVPPPSHFAAVLIFAATATALGAIVVEKTLTAD</sequence>
<evidence type="ECO:0000256" key="1">
    <source>
        <dbReference type="ARBA" id="ARBA00004141"/>
    </source>
</evidence>
<dbReference type="PANTHER" id="PTHR43229:SF2">
    <property type="entry name" value="NODULATION PROTEIN J"/>
    <property type="match status" value="1"/>
</dbReference>
<dbReference type="HOGENOM" id="CLU_039483_2_3_2"/>
<dbReference type="PROSITE" id="PS51012">
    <property type="entry name" value="ABC_TM2"/>
    <property type="match status" value="1"/>
</dbReference>
<evidence type="ECO:0000259" key="6">
    <source>
        <dbReference type="PROSITE" id="PS51012"/>
    </source>
</evidence>
<feature type="transmembrane region" description="Helical" evidence="5">
    <location>
        <begin position="142"/>
        <end position="162"/>
    </location>
</feature>
<dbReference type="Pfam" id="PF01061">
    <property type="entry name" value="ABC2_membrane"/>
    <property type="match status" value="1"/>
</dbReference>
<dbReference type="GeneID" id="4909353"/>
<feature type="transmembrane region" description="Helical" evidence="5">
    <location>
        <begin position="58"/>
        <end position="84"/>
    </location>
</feature>
<dbReference type="EMBL" id="CP000561">
    <property type="protein sequence ID" value="ABO07667.1"/>
    <property type="molecule type" value="Genomic_DNA"/>
</dbReference>
<feature type="transmembrane region" description="Helical" evidence="5">
    <location>
        <begin position="174"/>
        <end position="191"/>
    </location>
</feature>
<dbReference type="InterPro" id="IPR051784">
    <property type="entry name" value="Nod_factor_ABC_transporter"/>
</dbReference>
<keyword evidence="2 5" id="KW-0812">Transmembrane</keyword>
<gene>
    <name evidence="7" type="ordered locus">Pcal_0230</name>
</gene>
<evidence type="ECO:0000256" key="5">
    <source>
        <dbReference type="SAM" id="Phobius"/>
    </source>
</evidence>
<dbReference type="GO" id="GO:0140359">
    <property type="term" value="F:ABC-type transporter activity"/>
    <property type="evidence" value="ECO:0007669"/>
    <property type="project" value="InterPro"/>
</dbReference>
<dbReference type="RefSeq" id="WP_011848924.1">
    <property type="nucleotide sequence ID" value="NC_009073.1"/>
</dbReference>
<dbReference type="InterPro" id="IPR000412">
    <property type="entry name" value="ABC_2_transport"/>
</dbReference>
<evidence type="ECO:0000313" key="8">
    <source>
        <dbReference type="Proteomes" id="UP000001431"/>
    </source>
</evidence>
<feature type="transmembrane region" description="Helical" evidence="5">
    <location>
        <begin position="230"/>
        <end position="249"/>
    </location>
</feature>
<dbReference type="KEGG" id="pcl:Pcal_0230"/>
<dbReference type="PRINTS" id="PR00164">
    <property type="entry name" value="ABC2TRNSPORT"/>
</dbReference>
<dbReference type="InterPro" id="IPR013525">
    <property type="entry name" value="ABC2_TM"/>
</dbReference>
<keyword evidence="4 5" id="KW-0472">Membrane</keyword>